<accession>A0A8H7TTY8</accession>
<gene>
    <name evidence="2" type="ORF">IM811_007738</name>
</gene>
<feature type="region of interest" description="Disordered" evidence="1">
    <location>
        <begin position="61"/>
        <end position="99"/>
    </location>
</feature>
<dbReference type="AlphaFoldDB" id="A0A8H7TTY8"/>
<evidence type="ECO:0000313" key="2">
    <source>
        <dbReference type="EMBL" id="KAF9756794.1"/>
    </source>
</evidence>
<evidence type="ECO:0000256" key="1">
    <source>
        <dbReference type="SAM" id="MobiDB-lite"/>
    </source>
</evidence>
<comment type="caution">
    <text evidence="2">The sequence shown here is derived from an EMBL/GenBank/DDBJ whole genome shotgun (WGS) entry which is preliminary data.</text>
</comment>
<feature type="compositionally biased region" description="Basic and acidic residues" evidence="1">
    <location>
        <begin position="89"/>
        <end position="99"/>
    </location>
</feature>
<proteinExistence type="predicted"/>
<name>A0A8H7TTY8_BIOOC</name>
<protein>
    <submittedName>
        <fullName evidence="2">Uncharacterized protein</fullName>
    </submittedName>
</protein>
<organism evidence="2 3">
    <name type="scientific">Bionectria ochroleuca</name>
    <name type="common">Gliocladium roseum</name>
    <dbReference type="NCBI Taxonomy" id="29856"/>
    <lineage>
        <taxon>Eukaryota</taxon>
        <taxon>Fungi</taxon>
        <taxon>Dikarya</taxon>
        <taxon>Ascomycota</taxon>
        <taxon>Pezizomycotina</taxon>
        <taxon>Sordariomycetes</taxon>
        <taxon>Hypocreomycetidae</taxon>
        <taxon>Hypocreales</taxon>
        <taxon>Bionectriaceae</taxon>
        <taxon>Clonostachys</taxon>
    </lineage>
</organism>
<reference evidence="2" key="1">
    <citation type="submission" date="2020-10" db="EMBL/GenBank/DDBJ databases">
        <title>High-Quality Genome Resource of Clonostachys rosea strain S41 by Oxford Nanopore Long-Read Sequencing.</title>
        <authorList>
            <person name="Wang H."/>
        </authorList>
    </citation>
    <scope>NUCLEOTIDE SEQUENCE</scope>
    <source>
        <strain evidence="2">S41</strain>
    </source>
</reference>
<dbReference type="EMBL" id="JADCTT010000002">
    <property type="protein sequence ID" value="KAF9756794.1"/>
    <property type="molecule type" value="Genomic_DNA"/>
</dbReference>
<sequence>MVNLTSTAPIGQTITQSTPKGLQDWVNDVDNLLLYGHKEMLKQFYPMTYPITSEGIFSPDRRRLSQQGGTPLPNKLRASPSLQGQEVLLRPRPDKLSGP</sequence>
<evidence type="ECO:0000313" key="3">
    <source>
        <dbReference type="Proteomes" id="UP000616885"/>
    </source>
</evidence>
<dbReference type="Proteomes" id="UP000616885">
    <property type="component" value="Unassembled WGS sequence"/>
</dbReference>